<gene>
    <name evidence="2" type="ORF">A2942_05040</name>
</gene>
<sequence length="71" mass="8082">MRQRCSKEVPFDDDDGLVASSLDQSRRDDPYEDGGDEAHRQMLRSLNHPRVGDPAPVDRVISTIGLYGRRR</sequence>
<comment type="caution">
    <text evidence="2">The sequence shown here is derived from an EMBL/GenBank/DDBJ whole genome shotgun (WGS) entry which is preliminary data.</text>
</comment>
<organism evidence="2 3">
    <name type="scientific">Candidatus Lloydbacteria bacterium RIFCSPLOWO2_01_FULL_50_20</name>
    <dbReference type="NCBI Taxonomy" id="1798665"/>
    <lineage>
        <taxon>Bacteria</taxon>
        <taxon>Candidatus Lloydiibacteriota</taxon>
    </lineage>
</organism>
<reference evidence="2 3" key="1">
    <citation type="journal article" date="2016" name="Nat. Commun.">
        <title>Thousands of microbial genomes shed light on interconnected biogeochemical processes in an aquifer system.</title>
        <authorList>
            <person name="Anantharaman K."/>
            <person name="Brown C.T."/>
            <person name="Hug L.A."/>
            <person name="Sharon I."/>
            <person name="Castelle C.J."/>
            <person name="Probst A.J."/>
            <person name="Thomas B.C."/>
            <person name="Singh A."/>
            <person name="Wilkins M.J."/>
            <person name="Karaoz U."/>
            <person name="Brodie E.L."/>
            <person name="Williams K.H."/>
            <person name="Hubbard S.S."/>
            <person name="Banfield J.F."/>
        </authorList>
    </citation>
    <scope>NUCLEOTIDE SEQUENCE [LARGE SCALE GENOMIC DNA]</scope>
</reference>
<feature type="region of interest" description="Disordered" evidence="1">
    <location>
        <begin position="1"/>
        <end position="36"/>
    </location>
</feature>
<dbReference type="Proteomes" id="UP000178534">
    <property type="component" value="Unassembled WGS sequence"/>
</dbReference>
<feature type="compositionally biased region" description="Basic and acidic residues" evidence="1">
    <location>
        <begin position="1"/>
        <end position="10"/>
    </location>
</feature>
<dbReference type="EMBL" id="MHLP01000041">
    <property type="protein sequence ID" value="OGZ11137.1"/>
    <property type="molecule type" value="Genomic_DNA"/>
</dbReference>
<evidence type="ECO:0000313" key="3">
    <source>
        <dbReference type="Proteomes" id="UP000178534"/>
    </source>
</evidence>
<proteinExistence type="predicted"/>
<accession>A0A1G2DBX9</accession>
<dbReference type="AlphaFoldDB" id="A0A1G2DBX9"/>
<dbReference type="STRING" id="1798665.A2942_05040"/>
<evidence type="ECO:0000256" key="1">
    <source>
        <dbReference type="SAM" id="MobiDB-lite"/>
    </source>
</evidence>
<evidence type="ECO:0000313" key="2">
    <source>
        <dbReference type="EMBL" id="OGZ11137.1"/>
    </source>
</evidence>
<name>A0A1G2DBX9_9BACT</name>
<protein>
    <submittedName>
        <fullName evidence="2">Uncharacterized protein</fullName>
    </submittedName>
</protein>